<feature type="region of interest" description="Disordered" evidence="6">
    <location>
        <begin position="165"/>
        <end position="235"/>
    </location>
</feature>
<comment type="subcellular location">
    <subcellularLocation>
        <location evidence="1">Nucleus</location>
    </subcellularLocation>
</comment>
<evidence type="ECO:0000256" key="2">
    <source>
        <dbReference type="ARBA" id="ARBA00010727"/>
    </source>
</evidence>
<evidence type="ECO:0000256" key="1">
    <source>
        <dbReference type="ARBA" id="ARBA00004123"/>
    </source>
</evidence>
<dbReference type="GO" id="GO:0031261">
    <property type="term" value="C:DNA replication preinitiation complex"/>
    <property type="evidence" value="ECO:0007669"/>
    <property type="project" value="TreeGrafter"/>
</dbReference>
<comment type="caution">
    <text evidence="7">The sequence shown here is derived from an EMBL/GenBank/DDBJ whole genome shotgun (WGS) entry which is preliminary data.</text>
</comment>
<dbReference type="AlphaFoldDB" id="A0A9P3UJ51"/>
<dbReference type="GO" id="GO:0003697">
    <property type="term" value="F:single-stranded DNA binding"/>
    <property type="evidence" value="ECO:0007669"/>
    <property type="project" value="TreeGrafter"/>
</dbReference>
<organism evidence="7 8">
    <name type="scientific">Lyophyllum shimeji</name>
    <name type="common">Hon-shimeji</name>
    <name type="synonym">Tricholoma shimeji</name>
    <dbReference type="NCBI Taxonomy" id="47721"/>
    <lineage>
        <taxon>Eukaryota</taxon>
        <taxon>Fungi</taxon>
        <taxon>Dikarya</taxon>
        <taxon>Basidiomycota</taxon>
        <taxon>Agaricomycotina</taxon>
        <taxon>Agaricomycetes</taxon>
        <taxon>Agaricomycetidae</taxon>
        <taxon>Agaricales</taxon>
        <taxon>Tricholomatineae</taxon>
        <taxon>Lyophyllaceae</taxon>
        <taxon>Lyophyllum</taxon>
    </lineage>
</organism>
<reference evidence="7" key="1">
    <citation type="submission" date="2022-07" db="EMBL/GenBank/DDBJ databases">
        <title>The genome of Lyophyllum shimeji provides insight into the initial evolution of ectomycorrhizal fungal genome.</title>
        <authorList>
            <person name="Kobayashi Y."/>
            <person name="Shibata T."/>
            <person name="Hirakawa H."/>
            <person name="Shigenobu S."/>
            <person name="Nishiyama T."/>
            <person name="Yamada A."/>
            <person name="Hasebe M."/>
            <person name="Kawaguchi M."/>
        </authorList>
    </citation>
    <scope>NUCLEOTIDE SEQUENCE</scope>
    <source>
        <strain evidence="7">AT787</strain>
    </source>
</reference>
<dbReference type="GO" id="GO:1902977">
    <property type="term" value="P:mitotic DNA replication preinitiation complex assembly"/>
    <property type="evidence" value="ECO:0007669"/>
    <property type="project" value="TreeGrafter"/>
</dbReference>
<proteinExistence type="inferred from homology"/>
<evidence type="ECO:0000256" key="6">
    <source>
        <dbReference type="SAM" id="MobiDB-lite"/>
    </source>
</evidence>
<evidence type="ECO:0000256" key="5">
    <source>
        <dbReference type="ARBA" id="ARBA00023306"/>
    </source>
</evidence>
<dbReference type="GO" id="GO:0003688">
    <property type="term" value="F:DNA replication origin binding"/>
    <property type="evidence" value="ECO:0007669"/>
    <property type="project" value="TreeGrafter"/>
</dbReference>
<keyword evidence="3" id="KW-0235">DNA replication</keyword>
<dbReference type="GO" id="GO:0006270">
    <property type="term" value="P:DNA replication initiation"/>
    <property type="evidence" value="ECO:0007669"/>
    <property type="project" value="InterPro"/>
</dbReference>
<keyword evidence="5" id="KW-0131">Cell cycle</keyword>
<dbReference type="EMBL" id="BRPK01000002">
    <property type="protein sequence ID" value="GLB35082.1"/>
    <property type="molecule type" value="Genomic_DNA"/>
</dbReference>
<name>A0A9P3UJ51_LYOSH</name>
<keyword evidence="4" id="KW-0539">Nucleus</keyword>
<evidence type="ECO:0000313" key="7">
    <source>
        <dbReference type="EMBL" id="GLB35082.1"/>
    </source>
</evidence>
<evidence type="ECO:0000256" key="4">
    <source>
        <dbReference type="ARBA" id="ARBA00023242"/>
    </source>
</evidence>
<gene>
    <name evidence="7" type="primary">CDC45</name>
    <name evidence="7" type="ORF">LshimejAT787_0206470</name>
</gene>
<dbReference type="GO" id="GO:0000727">
    <property type="term" value="P:double-strand break repair via break-induced replication"/>
    <property type="evidence" value="ECO:0007669"/>
    <property type="project" value="TreeGrafter"/>
</dbReference>
<feature type="compositionally biased region" description="Basic and acidic residues" evidence="6">
    <location>
        <begin position="198"/>
        <end position="215"/>
    </location>
</feature>
<dbReference type="Pfam" id="PF02724">
    <property type="entry name" value="CDC45"/>
    <property type="match status" value="1"/>
</dbReference>
<accession>A0A9P3UJ51</accession>
<comment type="similarity">
    <text evidence="2">Belongs to the CDC45 family.</text>
</comment>
<dbReference type="GO" id="GO:0003682">
    <property type="term" value="F:chromatin binding"/>
    <property type="evidence" value="ECO:0007669"/>
    <property type="project" value="TreeGrafter"/>
</dbReference>
<dbReference type="OrthoDB" id="10258882at2759"/>
<feature type="compositionally biased region" description="Basic and acidic residues" evidence="6">
    <location>
        <begin position="225"/>
        <end position="235"/>
    </location>
</feature>
<dbReference type="InterPro" id="IPR003874">
    <property type="entry name" value="CDC45"/>
</dbReference>
<dbReference type="PANTHER" id="PTHR10507">
    <property type="entry name" value="CDC45-RELATED PROTEIN"/>
    <property type="match status" value="1"/>
</dbReference>
<evidence type="ECO:0000256" key="3">
    <source>
        <dbReference type="ARBA" id="ARBA00022705"/>
    </source>
</evidence>
<feature type="compositionally biased region" description="Acidic residues" evidence="6">
    <location>
        <begin position="169"/>
        <end position="197"/>
    </location>
</feature>
<protein>
    <submittedName>
        <fullName evidence="7">CDC45-like protein</fullName>
    </submittedName>
</protein>
<feature type="region of interest" description="Disordered" evidence="6">
    <location>
        <begin position="480"/>
        <end position="511"/>
    </location>
</feature>
<keyword evidence="8" id="KW-1185">Reference proteome</keyword>
<evidence type="ECO:0000313" key="8">
    <source>
        <dbReference type="Proteomes" id="UP001063166"/>
    </source>
</evidence>
<dbReference type="PANTHER" id="PTHR10507:SF0">
    <property type="entry name" value="CELL DIVISION CONTROL PROTEIN 45 HOMOLOG"/>
    <property type="match status" value="1"/>
</dbReference>
<sequence length="705" mass="78722">MVVVPPPQLASGARPSYAETYAAILAEYRSAPLVSASSVVILAAADVDALCAARMLSNLFKQDDVIHRIIPIPGHHEFVQAREEIVDNDEVRTLILLNLGGLHDLSTEGWFGSANPKLSTHIIDSLRPIHPGNWFMGERVYVWDDGQAENFQDLEESFEVITFHPDYGSDLDESDLSSESEEEDDVRSEDEDDEEYGDRELTSGKRRSLGDGDSKAKKKRRRTSRERTDRMPRDEYLAHRARVDKYFHGGSSYGQSASATIYVLASVLERVDNDLLWLAILGLTYQYTTSRISRESYETYHSIYYDEVSRLNPPPPAGALTSLNPDDTSLRASDELRFILFRHWNLQDAMFHSSYVASKLGIWKERGRKRLTGLLAKMGFSIPQTQQPYAHMDMDLKKDLLQKLNDIAPEYGLVELSYPSFMRCFGYRSQPLSAADAVEGISALLDVASGFRMEVEIEGARNGGEWFGGGRLWEADAGRDGVKRRSIPGNDREPPAAAEAGRGETNGIEGAEGDEAGIETRLAHHWWSKNFWSAFDALDNIDRLREALTLSMSLHRAIIRQGTSMIDKQDIRTMRNYRVAVLSQGPDLAIFTHPSVLSRLALWLVDALRDRVPGGTIGGRTKRKGLPFVVACLNEKADTYTVVGIMAALDFGDVRKNEFSTAFIAAREKCGIHPVYSSFDASVLEIPQRDLKIFLDALCDGSEGP</sequence>
<dbReference type="Proteomes" id="UP001063166">
    <property type="component" value="Unassembled WGS sequence"/>
</dbReference>